<dbReference type="InterPro" id="IPR019899">
    <property type="entry name" value="Na/solute_symporter_VC_2705"/>
</dbReference>
<evidence type="ECO:0000256" key="3">
    <source>
        <dbReference type="ARBA" id="ARBA00022448"/>
    </source>
</evidence>
<feature type="transmembrane region" description="Helical" evidence="8">
    <location>
        <begin position="113"/>
        <end position="134"/>
    </location>
</feature>
<dbReference type="Proteomes" id="UP000093281">
    <property type="component" value="Unassembled WGS sequence"/>
</dbReference>
<name>A0A1C0B952_9BACT</name>
<dbReference type="InterPro" id="IPR001734">
    <property type="entry name" value="Na/solute_symporter"/>
</dbReference>
<protein>
    <submittedName>
        <fullName evidence="9">Cation/acetate symporter ActP</fullName>
    </submittedName>
</protein>
<dbReference type="Gene3D" id="1.20.1730.10">
    <property type="entry name" value="Sodium/glucose cotransporter"/>
    <property type="match status" value="1"/>
</dbReference>
<evidence type="ECO:0000256" key="8">
    <source>
        <dbReference type="SAM" id="Phobius"/>
    </source>
</evidence>
<dbReference type="GO" id="GO:0022857">
    <property type="term" value="F:transmembrane transporter activity"/>
    <property type="evidence" value="ECO:0007669"/>
    <property type="project" value="InterPro"/>
</dbReference>
<feature type="transmembrane region" description="Helical" evidence="8">
    <location>
        <begin position="442"/>
        <end position="465"/>
    </location>
</feature>
<proteinExistence type="inferred from homology"/>
<dbReference type="EMBL" id="LCUJ01000001">
    <property type="protein sequence ID" value="OCM00083.1"/>
    <property type="molecule type" value="Genomic_DNA"/>
</dbReference>
<evidence type="ECO:0000256" key="5">
    <source>
        <dbReference type="ARBA" id="ARBA00022989"/>
    </source>
</evidence>
<feature type="transmembrane region" description="Helical" evidence="8">
    <location>
        <begin position="72"/>
        <end position="92"/>
    </location>
</feature>
<dbReference type="NCBIfam" id="TIGR03648">
    <property type="entry name" value="Na_symport_lg"/>
    <property type="match status" value="1"/>
</dbReference>
<feature type="transmembrane region" description="Helical" evidence="8">
    <location>
        <begin position="376"/>
        <end position="398"/>
    </location>
</feature>
<gene>
    <name evidence="9" type="primary">actP_1</name>
    <name evidence="9" type="ORF">AAX29_00081</name>
</gene>
<feature type="transmembrane region" description="Helical" evidence="8">
    <location>
        <begin position="243"/>
        <end position="265"/>
    </location>
</feature>
<dbReference type="PANTHER" id="PTHR48086">
    <property type="entry name" value="SODIUM/PROLINE SYMPORTER-RELATED"/>
    <property type="match status" value="1"/>
</dbReference>
<dbReference type="Pfam" id="PF00474">
    <property type="entry name" value="SSF"/>
    <property type="match status" value="1"/>
</dbReference>
<dbReference type="PANTHER" id="PTHR48086:SF5">
    <property type="entry name" value="NA(+):SOLUTE SYMPORTER (SSF FAMILY)"/>
    <property type="match status" value="1"/>
</dbReference>
<organism evidence="9 10">
    <name type="scientific">Aliarcobacter thereius</name>
    <dbReference type="NCBI Taxonomy" id="544718"/>
    <lineage>
        <taxon>Bacteria</taxon>
        <taxon>Pseudomonadati</taxon>
        <taxon>Campylobacterota</taxon>
        <taxon>Epsilonproteobacteria</taxon>
        <taxon>Campylobacterales</taxon>
        <taxon>Arcobacteraceae</taxon>
        <taxon>Aliarcobacter</taxon>
    </lineage>
</organism>
<keyword evidence="4 8" id="KW-0812">Transmembrane</keyword>
<dbReference type="InterPro" id="IPR050277">
    <property type="entry name" value="Sodium:Solute_Symporter"/>
</dbReference>
<feature type="transmembrane region" description="Helical" evidence="8">
    <location>
        <begin position="46"/>
        <end position="66"/>
    </location>
</feature>
<dbReference type="PATRIC" id="fig|544718.51.peg.72"/>
<dbReference type="AlphaFoldDB" id="A0A1C0B952"/>
<keyword evidence="6 8" id="KW-0472">Membrane</keyword>
<feature type="transmembrane region" description="Helical" evidence="8">
    <location>
        <begin position="418"/>
        <end position="436"/>
    </location>
</feature>
<dbReference type="OrthoDB" id="9764416at2"/>
<keyword evidence="5 8" id="KW-1133">Transmembrane helix</keyword>
<comment type="subcellular location">
    <subcellularLocation>
        <location evidence="1">Membrane</location>
        <topology evidence="1">Multi-pass membrane protein</topology>
    </subcellularLocation>
</comment>
<feature type="transmembrane region" description="Helical" evidence="8">
    <location>
        <begin position="502"/>
        <end position="523"/>
    </location>
</feature>
<dbReference type="PROSITE" id="PS50283">
    <property type="entry name" value="NA_SOLUT_SYMP_3"/>
    <property type="match status" value="1"/>
</dbReference>
<keyword evidence="3" id="KW-0813">Transport</keyword>
<comment type="caution">
    <text evidence="9">The sequence shown here is derived from an EMBL/GenBank/DDBJ whole genome shotgun (WGS) entry which is preliminary data.</text>
</comment>
<evidence type="ECO:0000313" key="9">
    <source>
        <dbReference type="EMBL" id="OCM00083.1"/>
    </source>
</evidence>
<evidence type="ECO:0000256" key="1">
    <source>
        <dbReference type="ARBA" id="ARBA00004141"/>
    </source>
</evidence>
<feature type="transmembrane region" description="Helical" evidence="8">
    <location>
        <begin position="472"/>
        <end position="490"/>
    </location>
</feature>
<sequence>MELQSLIYLFVSISFTIYFSIALWTKASSTKDFYIVKDLNHPSLNGISIAIDFISAATFLSFAGLFLYSYSIVNYFIFGVIFGFLLLSFLIVPKLRKEAEFSIPMYFNKKYKSPILTNLTAIIVLLITFLYLNAQLKASGIILSRIFQITFDKALFIALFIALFYASVSGRRNISYAFIFQYIIVFISIATPIIFLTLNLTNSYFPQLLIFSSLENNQEFLVAIKDSFLEFNIIEENSLINNILLAITVAFGVATLPHILIKFFVTSNIENSKKSALWGLFFVTIIYSFIVSLPVLSAINFSKNISNINYETYIQDNYIDENNIHKNGKWLKTWEDTSLVSFKDLNNDKNIALNELDFNPDTIFLINSEIANMPNWIIALVISGALAATLSTMTALIILLKSTLANEFIFKDKKPNKFILNFLLAIIIIFATFFNFKDFTILKIVILSFSISAATIFPILFLTMFKKIDKNSIYYALLISLILIISYTFIYDYFNFFIRPEAIGVIIGVLSILISFFCSKFIFNKRV</sequence>
<reference evidence="10" key="1">
    <citation type="submission" date="2015-05" db="EMBL/GenBank/DDBJ databases">
        <authorList>
            <person name="Rovetto F."/>
            <person name="Cocolin L."/>
            <person name="Illeghems K."/>
            <person name="Van Nieuwerburgh F."/>
            <person name="Houf K."/>
        </authorList>
    </citation>
    <scope>NUCLEOTIDE SEQUENCE [LARGE SCALE GENOMIC DNA]</scope>
    <source>
        <strain evidence="10">DU22</strain>
    </source>
</reference>
<dbReference type="STRING" id="544718.AAX25_00997"/>
<feature type="transmembrane region" description="Helical" evidence="8">
    <location>
        <begin position="146"/>
        <end position="166"/>
    </location>
</feature>
<evidence type="ECO:0000256" key="4">
    <source>
        <dbReference type="ARBA" id="ARBA00022692"/>
    </source>
</evidence>
<dbReference type="InterPro" id="IPR038377">
    <property type="entry name" value="Na/Glc_symporter_sf"/>
</dbReference>
<dbReference type="GO" id="GO:0005886">
    <property type="term" value="C:plasma membrane"/>
    <property type="evidence" value="ECO:0007669"/>
    <property type="project" value="TreeGrafter"/>
</dbReference>
<evidence type="ECO:0000313" key="10">
    <source>
        <dbReference type="Proteomes" id="UP000093281"/>
    </source>
</evidence>
<feature type="transmembrane region" description="Helical" evidence="8">
    <location>
        <begin position="6"/>
        <end position="25"/>
    </location>
</feature>
<evidence type="ECO:0000256" key="7">
    <source>
        <dbReference type="RuleBase" id="RU362091"/>
    </source>
</evidence>
<dbReference type="RefSeq" id="WP_066185190.1">
    <property type="nucleotide sequence ID" value="NZ_LCUJ01000001.1"/>
</dbReference>
<evidence type="ECO:0000256" key="6">
    <source>
        <dbReference type="ARBA" id="ARBA00023136"/>
    </source>
</evidence>
<comment type="similarity">
    <text evidence="2 7">Belongs to the sodium:solute symporter (SSF) (TC 2.A.21) family.</text>
</comment>
<feature type="transmembrane region" description="Helical" evidence="8">
    <location>
        <begin position="178"/>
        <end position="198"/>
    </location>
</feature>
<accession>A0A1C0B952</accession>
<feature type="transmembrane region" description="Helical" evidence="8">
    <location>
        <begin position="277"/>
        <end position="299"/>
    </location>
</feature>
<evidence type="ECO:0000256" key="2">
    <source>
        <dbReference type="ARBA" id="ARBA00006434"/>
    </source>
</evidence>